<dbReference type="Proteomes" id="UP000019146">
    <property type="component" value="Chromosome 2"/>
</dbReference>
<evidence type="ECO:0000313" key="3">
    <source>
        <dbReference type="Proteomes" id="UP000019146"/>
    </source>
</evidence>
<dbReference type="EMBL" id="CP012747">
    <property type="protein sequence ID" value="ALL67362.1"/>
    <property type="molecule type" value="Genomic_DNA"/>
</dbReference>
<accession>A0A0P0RGC6</accession>
<evidence type="ECO:0000256" key="1">
    <source>
        <dbReference type="SAM" id="MobiDB-lite"/>
    </source>
</evidence>
<feature type="region of interest" description="Disordered" evidence="1">
    <location>
        <begin position="65"/>
        <end position="94"/>
    </location>
</feature>
<dbReference type="AlphaFoldDB" id="A0A0P0RGC6"/>
<gene>
    <name evidence="2" type="ORF">K788_0005471</name>
</gene>
<dbReference type="KEGG" id="bcai:K788_0005471"/>
<name>A0A0P0RGC6_9BURK</name>
<evidence type="ECO:0000313" key="2">
    <source>
        <dbReference type="EMBL" id="ALL67362.1"/>
    </source>
</evidence>
<sequence length="94" mass="9590">MEAAGGIAVPFAEAGVPLFDEPVSVWFDEPDVAPFEVADGAPFTTVVAVEPDAALLVVAPALDVAPWSPPAPPPPPPQAVSTQLPPTAVTKPRN</sequence>
<reference evidence="2 3" key="1">
    <citation type="journal article" date="2014" name="Genome Announc.">
        <title>Draft Genome Sequence of the Haloacid-Degrading Burkholderia caribensis Strain MBA4.</title>
        <authorList>
            <person name="Pan Y."/>
            <person name="Kong K.F."/>
            <person name="Tsang J.S."/>
        </authorList>
    </citation>
    <scope>NUCLEOTIDE SEQUENCE [LARGE SCALE GENOMIC DNA]</scope>
    <source>
        <strain evidence="2 3">MBA4</strain>
    </source>
</reference>
<proteinExistence type="predicted"/>
<organism evidence="2 3">
    <name type="scientific">Paraburkholderia caribensis MBA4</name>
    <dbReference type="NCBI Taxonomy" id="1323664"/>
    <lineage>
        <taxon>Bacteria</taxon>
        <taxon>Pseudomonadati</taxon>
        <taxon>Pseudomonadota</taxon>
        <taxon>Betaproteobacteria</taxon>
        <taxon>Burkholderiales</taxon>
        <taxon>Burkholderiaceae</taxon>
        <taxon>Paraburkholderia</taxon>
    </lineage>
</organism>
<feature type="compositionally biased region" description="Pro residues" evidence="1">
    <location>
        <begin position="67"/>
        <end position="78"/>
    </location>
</feature>
<protein>
    <submittedName>
        <fullName evidence="2">Uncharacterized protein</fullName>
    </submittedName>
</protein>